<keyword evidence="4" id="KW-1185">Reference proteome</keyword>
<evidence type="ECO:0000313" key="3">
    <source>
        <dbReference type="EMBL" id="KAA9089635.1"/>
    </source>
</evidence>
<keyword evidence="2" id="KW-1133">Transmembrane helix</keyword>
<dbReference type="OrthoDB" id="4833099at2"/>
<gene>
    <name evidence="3" type="ORF">F6B42_03955</name>
</gene>
<evidence type="ECO:0000313" key="4">
    <source>
        <dbReference type="Proteomes" id="UP000327039"/>
    </source>
</evidence>
<feature type="transmembrane region" description="Helical" evidence="2">
    <location>
        <begin position="114"/>
        <end position="135"/>
    </location>
</feature>
<protein>
    <submittedName>
        <fullName evidence="3">DUF624 domain-containing protein</fullName>
    </submittedName>
</protein>
<dbReference type="InterPro" id="IPR006938">
    <property type="entry name" value="DUF624"/>
</dbReference>
<accession>A0A5J5IXV2</accession>
<dbReference type="Pfam" id="PF04854">
    <property type="entry name" value="DUF624"/>
    <property type="match status" value="1"/>
</dbReference>
<organism evidence="3 4">
    <name type="scientific">Microbacterium radiodurans</name>
    <dbReference type="NCBI Taxonomy" id="661398"/>
    <lineage>
        <taxon>Bacteria</taxon>
        <taxon>Bacillati</taxon>
        <taxon>Actinomycetota</taxon>
        <taxon>Actinomycetes</taxon>
        <taxon>Micrococcales</taxon>
        <taxon>Microbacteriaceae</taxon>
        <taxon>Microbacterium</taxon>
    </lineage>
</organism>
<feature type="transmembrane region" description="Helical" evidence="2">
    <location>
        <begin position="182"/>
        <end position="202"/>
    </location>
</feature>
<name>A0A5J5IXV2_9MICO</name>
<dbReference type="Proteomes" id="UP000327039">
    <property type="component" value="Unassembled WGS sequence"/>
</dbReference>
<feature type="transmembrane region" description="Helical" evidence="2">
    <location>
        <begin position="83"/>
        <end position="102"/>
    </location>
</feature>
<dbReference type="EMBL" id="VYRZ01000001">
    <property type="protein sequence ID" value="KAA9089635.1"/>
    <property type="molecule type" value="Genomic_DNA"/>
</dbReference>
<dbReference type="RefSeq" id="WP_150418266.1">
    <property type="nucleotide sequence ID" value="NZ_VYRZ01000001.1"/>
</dbReference>
<feature type="region of interest" description="Disordered" evidence="1">
    <location>
        <begin position="212"/>
        <end position="236"/>
    </location>
</feature>
<dbReference type="AlphaFoldDB" id="A0A5J5IXV2"/>
<keyword evidence="2" id="KW-0472">Membrane</keyword>
<reference evidence="4" key="1">
    <citation type="submission" date="2019-09" db="EMBL/GenBank/DDBJ databases">
        <title>Mumia zhuanghuii sp. nov. isolated from the intestinal contents of plateau pika (Ochotona curzoniae) in the Qinghai-Tibet plateau of China.</title>
        <authorList>
            <person name="Tian Z."/>
        </authorList>
    </citation>
    <scope>NUCLEOTIDE SEQUENCE [LARGE SCALE GENOMIC DNA]</scope>
    <source>
        <strain evidence="4">DSM 25564</strain>
    </source>
</reference>
<sequence length="236" mass="25182">MNAPASGSTWALRLHAACDWILWAMTLNVLWLVFTLAGAVVLGAAPASVAAAHVTRRRLRGESFPVWREFADTWRREFRGAHIVVTPALIVATLLLLQSVAAVRRDAFGSPLDVLLVTAAAIATIVTTILVPLYVHYDLPRRAYLPTASRWMLRNLAHALLLAAAATLVVTASAVVPGLIPFVSIGAWLSISTALCVAFFAANDRAVIERRESGSAAGRPHTAADPRPAASPARAL</sequence>
<evidence type="ECO:0000256" key="1">
    <source>
        <dbReference type="SAM" id="MobiDB-lite"/>
    </source>
</evidence>
<proteinExistence type="predicted"/>
<keyword evidence="2" id="KW-0812">Transmembrane</keyword>
<feature type="transmembrane region" description="Helical" evidence="2">
    <location>
        <begin position="20"/>
        <end position="50"/>
    </location>
</feature>
<evidence type="ECO:0000256" key="2">
    <source>
        <dbReference type="SAM" id="Phobius"/>
    </source>
</evidence>
<feature type="transmembrane region" description="Helical" evidence="2">
    <location>
        <begin position="156"/>
        <end position="176"/>
    </location>
</feature>
<feature type="compositionally biased region" description="Low complexity" evidence="1">
    <location>
        <begin position="223"/>
        <end position="236"/>
    </location>
</feature>
<comment type="caution">
    <text evidence="3">The sequence shown here is derived from an EMBL/GenBank/DDBJ whole genome shotgun (WGS) entry which is preliminary data.</text>
</comment>